<gene>
    <name evidence="1" type="ORF">BDN72DRAFT_599014</name>
</gene>
<accession>A0ACD3BAP6</accession>
<keyword evidence="2" id="KW-1185">Reference proteome</keyword>
<evidence type="ECO:0000313" key="2">
    <source>
        <dbReference type="Proteomes" id="UP000308600"/>
    </source>
</evidence>
<name>A0ACD3BAP6_9AGAR</name>
<sequence length="1648" mass="184290">MQDEDFVETSDAEELEEQVTFKAFGNSPEFSSSPITASNSQLPSPRKRQKLFHTPIDLPLRLIDTSLFSPTSRASIAPSSPLSSPDWSPILHPAEAPQVQLAYPEFLASDEPSLLDVLPSPPPSSLFPPSDDTSRSSSLFESSPLIESQKPPLEVISLPSPSQRSPSPLPTIGVSTSHSVARSPEPGALNGVQNPNFIHLDDNHQTPQELFPRYALRRREIRQLKPYSLEFAEYKRSMKSHPEAIVKLQNPPDVHIGEDAISQHDYQEEPDDQVLTLSEDRGEHGGLLEELSSTDEDIRALSNEARQAMKRLREKKGGQKRVKGKRVEDLPLPRPDSPPSPRGHLENEVAPQNDSPALDNPSSEPEEEVTSGDQPLDGINRKGLRALKRMYPAGMLPKLTSGTSAKDLRKHDSAISAEHTFSPKELLPGQSKIRRSLHPPQIRQIRGDSESSDSDAPLQDLASPGPRRTPEPHADTFVPHEQTGIEFSDTSDNSSCVDDEDIQSYLHSEKPSRREDFIDWMLARTRTIGPRKVGSSSKPSRRRYHVDIAISRGYRNQAPGRQTVLNFQPKPPNKAVPNRRRRSSNADPDSHIASEVYDGQDSAAPAQLYSKSKRKRLHSLEPAKDVYIFTAARGTHIATGKSVRGFMSLDLADQEFREALAPVPRPTTEFVHPPHPRGHQQKTVDKPNHASHKKRKRNHGHPIHSSPEIEQLEIEAITPPTTRYHVSDMSNFPPGIAFPPTTAIVRGSLRGLLSILTPHPSTDQAAPSACNLQGISLHLEMAAEDFIATIPRICDGIFQLTTELPDEDTTHLQDWKIILRLSCQYLSWFLRHSDEEEASIRAVATSSASLLVTRTSDEIQSSSTPADESILLACWFSVEFAVRLDGASTHGQSDLIKSSLSLLVRALLSYDLRNIVECLADETIVDRSSSSHYAAEIWVHVIHLTNHLSSMDTGGPKSHILCGFIEDALRDGSQNIQGSEKLWCIIHGLTALSQFSVNGMTTTKATLFGCWGLVTRALHCVRLLSDAIHDKPLPAASLDKRDQYAGIIVRRCYDLHTYWGWSLDDELAFPMFRYFLDMFRSRKFANLRHEPADFPEFMLRNNWDLIYEHNPSDTAYMLFWKLLVRALRPAIPNSAPTTITPKLAPKLRKLLHAALPVGSLPFSKDNHPSIHDLSMLFNRLSAMAIVIYLESQPAHRITQARSYVNFASADDTARSAVIRGMMNFAIFLVTRKIDLKDIANWIQDMAKTLVKDHSDTSQGSGSQPPTPTAQQNRISLCVQLLLGSIRKIFEAQAKAGEYPDSTLLLSLGPILRDQPITRTVKTALEVRRLCQSLLDSRIAVVSPVQPDVAPAVAGDNQESQDSFQVDVDMNDPAFLAALDEVARSEFRQLDEKLCAVVKSTNIGWLIWEMVRKVAETPPQLNFATKAGDVDSWISCWLGIAAIQVSTNKMTWDSYLKLPQMAWAKLGAEWCRRLHLGTMLGLLRLDPTRYLKYQNASVEALIVSFVAKEVTIENEYLSTWASTDKLQHPLFRDSPGLQNLITGVISQAAFLELRHPFLSSVISTLDERLRQEQLCDMTLSQDNTTYVGFCIKLFTIMQNNVEIPPRSEQQASYLTWCREVFQIVNRYPEVKSHPRLTFWMNWGKELNVS</sequence>
<evidence type="ECO:0000313" key="1">
    <source>
        <dbReference type="EMBL" id="TFK74900.1"/>
    </source>
</evidence>
<proteinExistence type="predicted"/>
<protein>
    <submittedName>
        <fullName evidence="1">Uncharacterized protein</fullName>
    </submittedName>
</protein>
<reference evidence="1 2" key="1">
    <citation type="journal article" date="2019" name="Nat. Ecol. Evol.">
        <title>Megaphylogeny resolves global patterns of mushroom evolution.</title>
        <authorList>
            <person name="Varga T."/>
            <person name="Krizsan K."/>
            <person name="Foldi C."/>
            <person name="Dima B."/>
            <person name="Sanchez-Garcia M."/>
            <person name="Sanchez-Ramirez S."/>
            <person name="Szollosi G.J."/>
            <person name="Szarkandi J.G."/>
            <person name="Papp V."/>
            <person name="Albert L."/>
            <person name="Andreopoulos W."/>
            <person name="Angelini C."/>
            <person name="Antonin V."/>
            <person name="Barry K.W."/>
            <person name="Bougher N.L."/>
            <person name="Buchanan P."/>
            <person name="Buyck B."/>
            <person name="Bense V."/>
            <person name="Catcheside P."/>
            <person name="Chovatia M."/>
            <person name="Cooper J."/>
            <person name="Damon W."/>
            <person name="Desjardin D."/>
            <person name="Finy P."/>
            <person name="Geml J."/>
            <person name="Haridas S."/>
            <person name="Hughes K."/>
            <person name="Justo A."/>
            <person name="Karasinski D."/>
            <person name="Kautmanova I."/>
            <person name="Kiss B."/>
            <person name="Kocsube S."/>
            <person name="Kotiranta H."/>
            <person name="LaButti K.M."/>
            <person name="Lechner B.E."/>
            <person name="Liimatainen K."/>
            <person name="Lipzen A."/>
            <person name="Lukacs Z."/>
            <person name="Mihaltcheva S."/>
            <person name="Morgado L.N."/>
            <person name="Niskanen T."/>
            <person name="Noordeloos M.E."/>
            <person name="Ohm R.A."/>
            <person name="Ortiz-Santana B."/>
            <person name="Ovrebo C."/>
            <person name="Racz N."/>
            <person name="Riley R."/>
            <person name="Savchenko A."/>
            <person name="Shiryaev A."/>
            <person name="Soop K."/>
            <person name="Spirin V."/>
            <person name="Szebenyi C."/>
            <person name="Tomsovsky M."/>
            <person name="Tulloss R.E."/>
            <person name="Uehling J."/>
            <person name="Grigoriev I.V."/>
            <person name="Vagvolgyi C."/>
            <person name="Papp T."/>
            <person name="Martin F.M."/>
            <person name="Miettinen O."/>
            <person name="Hibbett D.S."/>
            <person name="Nagy L.G."/>
        </authorList>
    </citation>
    <scope>NUCLEOTIDE SEQUENCE [LARGE SCALE GENOMIC DNA]</scope>
    <source>
        <strain evidence="1 2">NL-1719</strain>
    </source>
</reference>
<dbReference type="EMBL" id="ML208265">
    <property type="protein sequence ID" value="TFK74900.1"/>
    <property type="molecule type" value="Genomic_DNA"/>
</dbReference>
<organism evidence="1 2">
    <name type="scientific">Pluteus cervinus</name>
    <dbReference type="NCBI Taxonomy" id="181527"/>
    <lineage>
        <taxon>Eukaryota</taxon>
        <taxon>Fungi</taxon>
        <taxon>Dikarya</taxon>
        <taxon>Basidiomycota</taxon>
        <taxon>Agaricomycotina</taxon>
        <taxon>Agaricomycetes</taxon>
        <taxon>Agaricomycetidae</taxon>
        <taxon>Agaricales</taxon>
        <taxon>Pluteineae</taxon>
        <taxon>Pluteaceae</taxon>
        <taxon>Pluteus</taxon>
    </lineage>
</organism>
<dbReference type="Proteomes" id="UP000308600">
    <property type="component" value="Unassembled WGS sequence"/>
</dbReference>